<dbReference type="InterPro" id="IPR004548">
    <property type="entry name" value="PrfC"/>
</dbReference>
<evidence type="ECO:0000256" key="1">
    <source>
        <dbReference type="ARBA" id="ARBA00009978"/>
    </source>
</evidence>
<proteinExistence type="inferred from homology"/>
<reference evidence="5 6" key="1">
    <citation type="submission" date="2021-07" db="EMBL/GenBank/DDBJ databases">
        <title>Paenibacillus radiodurans sp. nov., isolated from the southeastern edge of Tengger Desert.</title>
        <authorList>
            <person name="Zhang G."/>
        </authorList>
    </citation>
    <scope>NUCLEOTIDE SEQUENCE [LARGE SCALE GENOMIC DNA]</scope>
    <source>
        <strain evidence="5 6">CCM 7311</strain>
    </source>
</reference>
<dbReference type="InterPro" id="IPR027417">
    <property type="entry name" value="P-loop_NTPase"/>
</dbReference>
<feature type="domain" description="Tr-type G" evidence="4">
    <location>
        <begin position="1"/>
        <end position="235"/>
    </location>
</feature>
<sequence>MNHKTIGMFAHVDAGKTTFAEQLLYHTNSIRERGRVDHKDAYLDSHDIERARGITVFADQAVMSYKGSTYYLIDTPGHVDFSPEMERAVQVMDYAILIISAVEGVQGHTETVWQLLHKHRIPTFFFINKTDRVGADADRVIEEIRMHLTEDVCMLTGNFADGEIGEALLESMAEQDEQLLETFIAGTGDQAFWLRTLQAKIRGHQLFPCASGSALQDIGVVEFLDQLHLLTTVDYDRQAPFGGRVYKIRHDHNGVRLTFIKALSGTLKVR</sequence>
<dbReference type="SUPFAM" id="SSF52540">
    <property type="entry name" value="P-loop containing nucleoside triphosphate hydrolases"/>
    <property type="match status" value="1"/>
</dbReference>
<keyword evidence="2" id="KW-0547">Nucleotide-binding</keyword>
<gene>
    <name evidence="5" type="ORF">K0U00_18160</name>
</gene>
<protein>
    <submittedName>
        <fullName evidence="5">GTP-binding protein</fullName>
    </submittedName>
</protein>
<keyword evidence="6" id="KW-1185">Reference proteome</keyword>
<dbReference type="Proteomes" id="UP001519887">
    <property type="component" value="Unassembled WGS sequence"/>
</dbReference>
<keyword evidence="3" id="KW-0342">GTP-binding</keyword>
<name>A0ABS7C5F1_9BACL</name>
<dbReference type="NCBIfam" id="TIGR00231">
    <property type="entry name" value="small_GTP"/>
    <property type="match status" value="1"/>
</dbReference>
<comment type="caution">
    <text evidence="5">The sequence shown here is derived from an EMBL/GenBank/DDBJ whole genome shotgun (WGS) entry which is preliminary data.</text>
</comment>
<dbReference type="Pfam" id="PF00009">
    <property type="entry name" value="GTP_EFTU"/>
    <property type="match status" value="1"/>
</dbReference>
<dbReference type="PANTHER" id="PTHR43556">
    <property type="entry name" value="PEPTIDE CHAIN RELEASE FACTOR RF3"/>
    <property type="match status" value="1"/>
</dbReference>
<evidence type="ECO:0000256" key="2">
    <source>
        <dbReference type="ARBA" id="ARBA00022741"/>
    </source>
</evidence>
<dbReference type="Gene3D" id="3.40.50.300">
    <property type="entry name" value="P-loop containing nucleotide triphosphate hydrolases"/>
    <property type="match status" value="1"/>
</dbReference>
<dbReference type="InterPro" id="IPR005225">
    <property type="entry name" value="Small_GTP-bd"/>
</dbReference>
<accession>A0ABS7C5F1</accession>
<dbReference type="EMBL" id="JAHZIK010000465">
    <property type="protein sequence ID" value="MBW7455956.1"/>
    <property type="molecule type" value="Genomic_DNA"/>
</dbReference>
<dbReference type="InterPro" id="IPR000795">
    <property type="entry name" value="T_Tr_GTP-bd_dom"/>
</dbReference>
<dbReference type="PANTHER" id="PTHR43556:SF2">
    <property type="entry name" value="PEPTIDE CHAIN RELEASE FACTOR RF3"/>
    <property type="match status" value="1"/>
</dbReference>
<dbReference type="PRINTS" id="PR01037">
    <property type="entry name" value="TCRTETOQM"/>
</dbReference>
<organism evidence="5 6">
    <name type="scientific">Paenibacillus sepulcri</name>
    <dbReference type="NCBI Taxonomy" id="359917"/>
    <lineage>
        <taxon>Bacteria</taxon>
        <taxon>Bacillati</taxon>
        <taxon>Bacillota</taxon>
        <taxon>Bacilli</taxon>
        <taxon>Bacillales</taxon>
        <taxon>Paenibacillaceae</taxon>
        <taxon>Paenibacillus</taxon>
    </lineage>
</organism>
<evidence type="ECO:0000256" key="3">
    <source>
        <dbReference type="ARBA" id="ARBA00023134"/>
    </source>
</evidence>
<evidence type="ECO:0000313" key="6">
    <source>
        <dbReference type="Proteomes" id="UP001519887"/>
    </source>
</evidence>
<dbReference type="PROSITE" id="PS51722">
    <property type="entry name" value="G_TR_2"/>
    <property type="match status" value="1"/>
</dbReference>
<comment type="similarity">
    <text evidence="1">Belongs to the TRAFAC class translation factor GTPase superfamily. Classic translation factor GTPase family. PrfC subfamily.</text>
</comment>
<evidence type="ECO:0000313" key="5">
    <source>
        <dbReference type="EMBL" id="MBW7455956.1"/>
    </source>
</evidence>
<feature type="non-terminal residue" evidence="5">
    <location>
        <position position="270"/>
    </location>
</feature>
<dbReference type="PRINTS" id="PR00315">
    <property type="entry name" value="ELONGATNFCT"/>
</dbReference>
<evidence type="ECO:0000259" key="4">
    <source>
        <dbReference type="PROSITE" id="PS51722"/>
    </source>
</evidence>